<protein>
    <submittedName>
        <fullName evidence="2">Uncharacterized protein</fullName>
    </submittedName>
</protein>
<feature type="transmembrane region" description="Helical" evidence="1">
    <location>
        <begin position="14"/>
        <end position="33"/>
    </location>
</feature>
<keyword evidence="1" id="KW-0812">Transmembrane</keyword>
<feature type="non-terminal residue" evidence="2">
    <location>
        <position position="64"/>
    </location>
</feature>
<dbReference type="EMBL" id="UOFV01000447">
    <property type="protein sequence ID" value="VAX04072.1"/>
    <property type="molecule type" value="Genomic_DNA"/>
</dbReference>
<evidence type="ECO:0000313" key="2">
    <source>
        <dbReference type="EMBL" id="VAX04072.1"/>
    </source>
</evidence>
<gene>
    <name evidence="2" type="ORF">MNBD_GAMMA19-1163</name>
</gene>
<keyword evidence="1" id="KW-0472">Membrane</keyword>
<evidence type="ECO:0000256" key="1">
    <source>
        <dbReference type="SAM" id="Phobius"/>
    </source>
</evidence>
<keyword evidence="1" id="KW-1133">Transmembrane helix</keyword>
<dbReference type="AlphaFoldDB" id="A0A3B1AK13"/>
<organism evidence="2">
    <name type="scientific">hydrothermal vent metagenome</name>
    <dbReference type="NCBI Taxonomy" id="652676"/>
    <lineage>
        <taxon>unclassified sequences</taxon>
        <taxon>metagenomes</taxon>
        <taxon>ecological metagenomes</taxon>
    </lineage>
</organism>
<proteinExistence type="predicted"/>
<sequence length="64" mass="6686">MTDNTTTQATSSKITHGFAAAVVFLFPALILVLRPADGLGLGLLALAGFGIAWQQRGSIQATRE</sequence>
<name>A0A3B1AK13_9ZZZZ</name>
<accession>A0A3B1AK13</accession>
<reference evidence="2" key="1">
    <citation type="submission" date="2018-06" db="EMBL/GenBank/DDBJ databases">
        <authorList>
            <person name="Zhirakovskaya E."/>
        </authorList>
    </citation>
    <scope>NUCLEOTIDE SEQUENCE</scope>
</reference>